<dbReference type="EMBL" id="JATAAI010000025">
    <property type="protein sequence ID" value="KAK1737389.1"/>
    <property type="molecule type" value="Genomic_DNA"/>
</dbReference>
<dbReference type="GO" id="GO:0030735">
    <property type="term" value="F:carnosine N-methyltransferase activity"/>
    <property type="evidence" value="ECO:0007669"/>
    <property type="project" value="UniProtKB-EC"/>
</dbReference>
<comment type="similarity">
    <text evidence="1">Belongs to the carnosine N-methyltransferase family.</text>
</comment>
<dbReference type="Gene3D" id="3.40.50.150">
    <property type="entry name" value="Vaccinia Virus protein VP39"/>
    <property type="match status" value="1"/>
</dbReference>
<evidence type="ECO:0000256" key="3">
    <source>
        <dbReference type="ARBA" id="ARBA00022603"/>
    </source>
</evidence>
<proteinExistence type="inferred from homology"/>
<evidence type="ECO:0000256" key="5">
    <source>
        <dbReference type="ARBA" id="ARBA00022691"/>
    </source>
</evidence>
<dbReference type="InterPro" id="IPR029063">
    <property type="entry name" value="SAM-dependent_MTases_sf"/>
</dbReference>
<evidence type="ECO:0000313" key="7">
    <source>
        <dbReference type="Proteomes" id="UP001224775"/>
    </source>
</evidence>
<evidence type="ECO:0000256" key="1">
    <source>
        <dbReference type="ARBA" id="ARBA00010086"/>
    </source>
</evidence>
<dbReference type="PANTHER" id="PTHR12303">
    <property type="entry name" value="CARNOSINE N-METHYLTRANSFERASE"/>
    <property type="match status" value="1"/>
</dbReference>
<reference evidence="6" key="1">
    <citation type="submission" date="2023-06" db="EMBL/GenBank/DDBJ databases">
        <title>Survivors Of The Sea: Transcriptome response of Skeletonema marinoi to long-term dormancy.</title>
        <authorList>
            <person name="Pinder M.I.M."/>
            <person name="Kourtchenko O."/>
            <person name="Robertson E.K."/>
            <person name="Larsson T."/>
            <person name="Maumus F."/>
            <person name="Osuna-Cruz C.M."/>
            <person name="Vancaester E."/>
            <person name="Stenow R."/>
            <person name="Vandepoele K."/>
            <person name="Ploug H."/>
            <person name="Bruchert V."/>
            <person name="Godhe A."/>
            <person name="Topel M."/>
        </authorList>
    </citation>
    <scope>NUCLEOTIDE SEQUENCE</scope>
    <source>
        <strain evidence="6">R05AC</strain>
    </source>
</reference>
<dbReference type="Pfam" id="PF07942">
    <property type="entry name" value="CARME"/>
    <property type="match status" value="1"/>
</dbReference>
<dbReference type="Proteomes" id="UP001224775">
    <property type="component" value="Unassembled WGS sequence"/>
</dbReference>
<comment type="caution">
    <text evidence="6">The sequence shown here is derived from an EMBL/GenBank/DDBJ whole genome shotgun (WGS) entry which is preliminary data.</text>
</comment>
<dbReference type="PANTHER" id="PTHR12303:SF6">
    <property type="entry name" value="CARNOSINE N-METHYLTRANSFERASE"/>
    <property type="match status" value="1"/>
</dbReference>
<dbReference type="EC" id="2.1.1.22" evidence="2"/>
<sequence>MVRRRAKKPRQHQSSLRLLSLVVVMTISSLLSSYSSSVPLRPSTSSCPIFATAFQIQASVSVPQQQLSTNRLQNHDTDKIETLVKEKLNRIATGYQIHGEKMKRTLEMELELSGKVEKCFMGDNADGHNQSLLLSTKLKEKKVRLEECLAVNDRVVHQLLATNSKGGQSSLFRDVQFIPSAAAGSTGEYDDLGQLMGNGGLVEGGETKKETDGYDTALQVIHHTARDWTVGAAPCRDETILWIVRAIVQYYTRDGGSNDGRNDLRVLIPGAGLGRLAYEVATCKDLIVKGVVPHVEANDSSVTMIFAAQNVIKMLQQQQYQHQQEGNRQLQSAIYPFLSDLQVNEIDARKRFEMEVFPDEHAVDSYKCYHDLTGTHPNLSFTVGDFVSTYSQQSKQNQYDVVATSFFIDTATNIYEYIYIMKHMLGTNGIWVNCGPVQWHPCALLRPTVEQLKDMLQVAGFELISWSVADEAVAYRHPDDVGGKGLEARYTRSEAYRPLRFVARLLSSQDDGSSSNEELPLKIQYSEFLNEVANGKIEVN</sequence>
<keyword evidence="5" id="KW-0949">S-adenosyl-L-methionine</keyword>
<keyword evidence="4 6" id="KW-0808">Transferase</keyword>
<organism evidence="6 7">
    <name type="scientific">Skeletonema marinoi</name>
    <dbReference type="NCBI Taxonomy" id="267567"/>
    <lineage>
        <taxon>Eukaryota</taxon>
        <taxon>Sar</taxon>
        <taxon>Stramenopiles</taxon>
        <taxon>Ochrophyta</taxon>
        <taxon>Bacillariophyta</taxon>
        <taxon>Coscinodiscophyceae</taxon>
        <taxon>Thalassiosirophycidae</taxon>
        <taxon>Thalassiosirales</taxon>
        <taxon>Skeletonemataceae</taxon>
        <taxon>Skeletonema</taxon>
        <taxon>Skeletonema marinoi-dohrnii complex</taxon>
    </lineage>
</organism>
<keyword evidence="3 6" id="KW-0489">Methyltransferase</keyword>
<keyword evidence="7" id="KW-1185">Reference proteome</keyword>
<dbReference type="SUPFAM" id="SSF53335">
    <property type="entry name" value="S-adenosyl-L-methionine-dependent methyltransferases"/>
    <property type="match status" value="1"/>
</dbReference>
<dbReference type="SMART" id="SM01296">
    <property type="entry name" value="N2227"/>
    <property type="match status" value="1"/>
</dbReference>
<gene>
    <name evidence="6" type="ORF">QTG54_011675</name>
</gene>
<accession>A0AAD8Y1B5</accession>
<evidence type="ECO:0000256" key="2">
    <source>
        <dbReference type="ARBA" id="ARBA00012003"/>
    </source>
</evidence>
<dbReference type="InterPro" id="IPR012901">
    <property type="entry name" value="CARME"/>
</dbReference>
<dbReference type="GO" id="GO:0032259">
    <property type="term" value="P:methylation"/>
    <property type="evidence" value="ECO:0007669"/>
    <property type="project" value="UniProtKB-KW"/>
</dbReference>
<evidence type="ECO:0000256" key="4">
    <source>
        <dbReference type="ARBA" id="ARBA00022679"/>
    </source>
</evidence>
<evidence type="ECO:0000313" key="6">
    <source>
        <dbReference type="EMBL" id="KAK1737389.1"/>
    </source>
</evidence>
<dbReference type="AlphaFoldDB" id="A0AAD8Y1B5"/>
<protein>
    <recommendedName>
        <fullName evidence="2">carnosine N-methyltransferase</fullName>
        <ecNumber evidence="2">2.1.1.22</ecNumber>
    </recommendedName>
</protein>
<name>A0AAD8Y1B5_9STRA</name>